<accession>A0ABT9KBW0</accession>
<protein>
    <submittedName>
        <fullName evidence="2">DUF5374 domain-containing protein</fullName>
    </submittedName>
</protein>
<keyword evidence="1" id="KW-1133">Transmembrane helix</keyword>
<proteinExistence type="predicted"/>
<gene>
    <name evidence="2" type="ORF">O7M46_01170</name>
</gene>
<dbReference type="InterPro" id="IPR020511">
    <property type="entry name" value="Uncharacterised_HI0941"/>
</dbReference>
<sequence>MIFYHYKGTSLSALLIALMLFCGIFLSTHQWLTYQRQHAIRIYQRIQALQIAQNQKQRQFLGLACESQVKQNGLTFQVQCTPQFVHVTASFVEIIL</sequence>
<dbReference type="EMBL" id="JAQAHH010000002">
    <property type="protein sequence ID" value="MDP9499569.1"/>
    <property type="molecule type" value="Genomic_DNA"/>
</dbReference>
<reference evidence="2 3" key="1">
    <citation type="submission" date="2022-12" db="EMBL/GenBank/DDBJ databases">
        <title>Genome sequence of Pasteurellaceae Bisgaard Taxon 45.</title>
        <authorList>
            <person name="Foggin C."/>
            <person name="Rosen L.E."/>
            <person name="Henton M."/>
            <person name="Buys A."/>
            <person name="Floyd T."/>
            <person name="Turner A.D."/>
            <person name="Tarbin J."/>
            <person name="Lloyd A.S."/>
            <person name="Chaitezvi C."/>
            <person name="Ellis R.J."/>
            <person name="Roberts H.C."/>
            <person name="Dastjerdi A."/>
            <person name="Nunez A."/>
            <person name="Van Vliet A.H."/>
            <person name="Steinbach F."/>
        </authorList>
    </citation>
    <scope>NUCLEOTIDE SEQUENCE [LARGE SCALE GENOMIC DNA]</scope>
    <source>
        <strain evidence="2 3">VF20HR</strain>
    </source>
</reference>
<name>A0ABT9KBW0_9PAST</name>
<evidence type="ECO:0000256" key="1">
    <source>
        <dbReference type="SAM" id="Phobius"/>
    </source>
</evidence>
<keyword evidence="1" id="KW-0812">Transmembrane</keyword>
<keyword evidence="3" id="KW-1185">Reference proteome</keyword>
<evidence type="ECO:0000313" key="3">
    <source>
        <dbReference type="Proteomes" id="UP001224083"/>
    </source>
</evidence>
<organism evidence="2 3">
    <name type="scientific">Bisgaard Taxon 45</name>
    <dbReference type="NCBI Taxonomy" id="304289"/>
    <lineage>
        <taxon>Bacteria</taxon>
        <taxon>Pseudomonadati</taxon>
        <taxon>Pseudomonadota</taxon>
        <taxon>Gammaproteobacteria</taxon>
        <taxon>Pasteurellales</taxon>
        <taxon>Pasteurellaceae</taxon>
    </lineage>
</organism>
<dbReference type="Proteomes" id="UP001224083">
    <property type="component" value="Unassembled WGS sequence"/>
</dbReference>
<feature type="transmembrane region" description="Helical" evidence="1">
    <location>
        <begin position="12"/>
        <end position="32"/>
    </location>
</feature>
<keyword evidence="1" id="KW-0472">Membrane</keyword>
<comment type="caution">
    <text evidence="2">The sequence shown here is derived from an EMBL/GenBank/DDBJ whole genome shotgun (WGS) entry which is preliminary data.</text>
</comment>
<evidence type="ECO:0000313" key="2">
    <source>
        <dbReference type="EMBL" id="MDP9499569.1"/>
    </source>
</evidence>
<dbReference type="Pfam" id="PF17344">
    <property type="entry name" value="DUF5374"/>
    <property type="match status" value="1"/>
</dbReference>